<dbReference type="Pfam" id="PF00668">
    <property type="entry name" value="Condensation"/>
    <property type="match status" value="3"/>
</dbReference>
<dbReference type="InterPro" id="IPR045851">
    <property type="entry name" value="AMP-bd_C_sf"/>
</dbReference>
<dbReference type="SMART" id="SM00823">
    <property type="entry name" value="PKS_PP"/>
    <property type="match status" value="2"/>
</dbReference>
<sequence length="2846" mass="310761">MSEAQITPVVQASYSEYPLVAAQPGIWIADQIATKGNTFAVAHYSELHGDIDRSALDAAIRQAMAEADTVQAKFGLAADGSAVQRLPNACSAQQVQPVEWLDFSQRADGAQAALSLMQSDLAADLPADGERPLYRQLMIRVSDDRWFWYQRYHHLMLDGFSFEALTRRVAAVYQALRQQQTPAPSPFISFGEVVAEYQAWQHSPACQRAALFWQQHTQAFPAAISLSAEQFTPEGDGAPLKQQVTLPTALFTSLAQQPGLQQSAPAEIACALLTAYLARISGENRLSIGFPFMRRMGSAALAATGPVVNVLPLQLALNDAMTLAEIGQRVQAEIGQVRRHQRYEAEQLRRDLGLVGSSQPLYGPVINLKVYHDPLEFDGIPAVTHTLAMGPVDDLEFEIGFQQGQLQLTLVANAEKYDRQLLAWHGERIAFMAEQLAQQPQLPLAALALMGHDEQQHLASWSQGISVTPQAGEVSILAMLQRQVDRQPDAIAVVCGEMRLTYGQLSARAMQLARELIARGLRAEDVVAIGIPRSVDSLVAIFGVLASGAAYMPLDLDYPRERLALMCDDAQPQLLLTHSSTLAQMPPGAYLCIDDAAVRAACDAHPASPVCDDERRVAQRGDHLAYMIYTSGSTGRPKGVMSTHAGLLNLFLSHQSNLFGPAIEKFTAASTRRMRSGHTASFSFDSSWEPLFCMMMGCELHIFDEELRRDAWALLQKMKQVPVDLLDITPSFFSQMIDAGLFEPENHRPAFVMIGGEAATPTLWKLMQQHPELEIVNYYGPSEYTIDTLGASVMVSDQPVIGRPVGNTQVWLLDNQLRPVPVGCPGELYISGSGIARGYLRRPDLTAARFVANPFLEGEVMYRSGDLMRWRSDGQLAFIGRTDHQIKVRGFRIELGEVENALVALEEVSTAVVIAQPIGATNRLIGYCSVGDAALRADPQISTRLLGKLAITLPDYMVPAILIVMEELPLNVNGKIDRQALPAPQQMAFTPGRDAQTPQETLICQAVADLLGMERVGADDDFFALGGDSISAMGLGTAARRAGWLLRPRDIFAQRTPARMASSMQPLSSGVAVNRVAQQGPVTGLPILHWFNQHGGINQRFAHGVFLRVPAELQAAQLEQALHALSVAHPALAAFTRDGQLIVGEPSPAAGLARVSSQILHHAPEACAEEAFDAAVTRLDPACGMMMQAVLLQHHQHAFGLVLAIHHLVVDGVSWRVLLDELRQASEAALSGAPLALPAEETSLHDWSASVQRGVAKRAAELPFWQSMLQQPVPRLGQRALLPQDCHRAMKEKRTLLSAEQTAALLNRLPQQYRASVEETLLCALSLALLARFNATQLRYTLESHGRAGLDGEHDLARTVGWLTAEYPLLVTLDEGETGCLRDALRAVKSVLRAVPDRGIGYGQLCYLDAVRAPQLQALAQQHAPEVLFNYLGRFSAGDGLWTPQRTRKHFRDAFAVHQDADMPQLHALEVNIFVDETANEPRLAINWGWLHDVFSEADIDALHSAMAQAADGLSDFARRHPQQAADTLVAAEVAIDGVSQQDLLALSQRHGPLAAVLPLLPLQKGLLFHAQTADSSGSYNSLTRLSFSGPLDEQRLQAALDAVVRHHPQLAARFDSEQTLLPLQLIPLMQPNRHYWALDRHALPELTAAEEAEALLALEKRELARDLFAQPVMLHALLVQHGDAARFTLMLNAHHLVVDGWSTPVILRDLFSALNHGPQALTPHRFSYATIVRQLAARDADASRQLWQQVLQDVRPTLLFGNEPHDGPVHDRDLTLAPEVEQGLMALCRERGLTLNSVMQGIWALLLSIESGHQDVVFGSPVSGRFGQIEGQEQHVGLFSNTLPVRLRFDSQRPLLAQLADHQAQQIQLIEHDDLGLGEIQQLAGSGTLFDTLLVVENYPDNAELLQGHDGLRCDAISNRGYTHYPLTLLVLPGERLHLLLEYRDALLQPERFASRLLMLLSQLVAQPDLPLARWQLQTPDERALIANINNTAYPLAAGTLQGAIAQQVARTPDALALLDADHRLSYRQMQQQARLLADRLIDAGVQPGDIVAVALPRSVRLSLALTAILQAGAAWLPLDTGYPDERLGYMVEDARPRLIITESALQDRFALLGTLLTFDQLADEHQQPRHALPQPDSSHPAYVLYTSGSTGRPKGVVVGQQAIVNRLWWMQDTYPMSAADVVLQKTPCSFDVSVWEFFWPLMVGSQLLMAPPEAHRDPEALVQLIEDYAVTTMHFVPSMLAAWVSALEQRSGADKGCHSLQRVFCSGEALSCELAASYQALIAAPLHNLYGPTEAAVDVTYHPASGRDLAACQGAGVPIGYPVWNTELRILDALLRPVPLGVAGDLYLCGAQLAEGYLYRADLTSQRFVADPFAAGERMYRTGDIARWLESGAVEYLGRSDDQLKIRGQRIELGEIEQALLTLPGVAQSVVAARELGNVAAAGADARQLVAWLIAQPGSALETAEVHQQLSLRLPAHMLPVSYVLTDSFPLSANGKLDRKALPSPQAPQAGGRQPEGPHETLLAQLFARLLELETVSADGDFFALGGHSLLAMRLAAELRRTLAHPLSIGQIMAARSVEKMARLLDDAASGDGTDGRANGESLPLRSGQGPALFCIHPASGFAWQYSGMMRHLAGAFPIIGLQSPRPDGVIAACDSVDEMCERHLATIRSVQPQGPYHLLGYSLGGTLAHGIAARLQQQGEAVKFLGLLDTYPPEGQDWTSPSEEDAREEVAREEAEFMAATDDDALLLAEKAAMFSTIVANYKDAVLRLASASSPRFDGEATLFVASKTLPQGMDVRESWAPYIAQLKVHELACEHMDILSPETLVTLGPLLDRLMKACQHLA</sequence>
<dbReference type="NCBIfam" id="TIGR01733">
    <property type="entry name" value="AA-adenyl-dom"/>
    <property type="match status" value="2"/>
</dbReference>
<dbReference type="EMBL" id="JBANEI010000020">
    <property type="protein sequence ID" value="MEI2684095.1"/>
    <property type="molecule type" value="Genomic_DNA"/>
</dbReference>
<dbReference type="InterPro" id="IPR020845">
    <property type="entry name" value="AMP-binding_CS"/>
</dbReference>
<feature type="region of interest" description="Disordered" evidence="5">
    <location>
        <begin position="2498"/>
        <end position="2519"/>
    </location>
</feature>
<dbReference type="SUPFAM" id="SSF56801">
    <property type="entry name" value="Acetyl-CoA synthetase-like"/>
    <property type="match status" value="2"/>
</dbReference>
<dbReference type="Gene3D" id="3.30.300.30">
    <property type="match status" value="2"/>
</dbReference>
<comment type="caution">
    <text evidence="7">The sequence shown here is derived from an EMBL/GenBank/DDBJ whole genome shotgun (WGS) entry which is preliminary data.</text>
</comment>
<dbReference type="PANTHER" id="PTHR45527:SF1">
    <property type="entry name" value="FATTY ACID SYNTHASE"/>
    <property type="match status" value="1"/>
</dbReference>
<keyword evidence="3" id="KW-0597">Phosphoprotein</keyword>
<dbReference type="InterPro" id="IPR010060">
    <property type="entry name" value="NRPS_synth"/>
</dbReference>
<organism evidence="7 8">
    <name type="scientific">Erwinia aphidicola</name>
    <dbReference type="NCBI Taxonomy" id="68334"/>
    <lineage>
        <taxon>Bacteria</taxon>
        <taxon>Pseudomonadati</taxon>
        <taxon>Pseudomonadota</taxon>
        <taxon>Gammaproteobacteria</taxon>
        <taxon>Enterobacterales</taxon>
        <taxon>Erwiniaceae</taxon>
        <taxon>Erwinia</taxon>
    </lineage>
</organism>
<proteinExistence type="predicted"/>
<dbReference type="Pfam" id="PF00501">
    <property type="entry name" value="AMP-binding"/>
    <property type="match status" value="2"/>
</dbReference>
<comment type="cofactor">
    <cofactor evidence="1">
        <name>pantetheine 4'-phosphate</name>
        <dbReference type="ChEBI" id="CHEBI:47942"/>
    </cofactor>
</comment>
<accession>A0ABU8DKS2</accession>
<evidence type="ECO:0000313" key="7">
    <source>
        <dbReference type="EMBL" id="MEI2684095.1"/>
    </source>
</evidence>
<dbReference type="PANTHER" id="PTHR45527">
    <property type="entry name" value="NONRIBOSOMAL PEPTIDE SYNTHETASE"/>
    <property type="match status" value="1"/>
</dbReference>
<dbReference type="InterPro" id="IPR006162">
    <property type="entry name" value="Ppantetheine_attach_site"/>
</dbReference>
<dbReference type="RefSeq" id="WP_336203699.1">
    <property type="nucleotide sequence ID" value="NZ_JBANEI010000020.1"/>
</dbReference>
<dbReference type="InterPro" id="IPR000873">
    <property type="entry name" value="AMP-dep_synth/lig_dom"/>
</dbReference>
<dbReference type="Gene3D" id="3.40.50.980">
    <property type="match status" value="4"/>
</dbReference>
<evidence type="ECO:0000256" key="2">
    <source>
        <dbReference type="ARBA" id="ARBA00022450"/>
    </source>
</evidence>
<dbReference type="Pfam" id="PF00550">
    <property type="entry name" value="PP-binding"/>
    <property type="match status" value="2"/>
</dbReference>
<evidence type="ECO:0000313" key="8">
    <source>
        <dbReference type="Proteomes" id="UP001306592"/>
    </source>
</evidence>
<dbReference type="InterPro" id="IPR010071">
    <property type="entry name" value="AA_adenyl_dom"/>
</dbReference>
<dbReference type="CDD" id="cd05930">
    <property type="entry name" value="A_NRPS"/>
    <property type="match status" value="1"/>
</dbReference>
<dbReference type="NCBIfam" id="NF003417">
    <property type="entry name" value="PRK04813.1"/>
    <property type="match status" value="2"/>
</dbReference>
<feature type="domain" description="Carrier" evidence="6">
    <location>
        <begin position="2516"/>
        <end position="2591"/>
    </location>
</feature>
<feature type="domain" description="Carrier" evidence="6">
    <location>
        <begin position="994"/>
        <end position="1068"/>
    </location>
</feature>
<dbReference type="NCBIfam" id="TIGR01720">
    <property type="entry name" value="NRPS-para261"/>
    <property type="match status" value="1"/>
</dbReference>
<dbReference type="CDD" id="cd17646">
    <property type="entry name" value="A_NRPS_AB3403-like"/>
    <property type="match status" value="1"/>
</dbReference>
<keyword evidence="8" id="KW-1185">Reference proteome</keyword>
<dbReference type="InterPro" id="IPR025110">
    <property type="entry name" value="AMP-bd_C"/>
</dbReference>
<keyword evidence="2" id="KW-0596">Phosphopantetheine</keyword>
<dbReference type="InterPro" id="IPR001031">
    <property type="entry name" value="Thioesterase"/>
</dbReference>
<dbReference type="InterPro" id="IPR020806">
    <property type="entry name" value="PKS_PP-bd"/>
</dbReference>
<keyword evidence="4" id="KW-0677">Repeat</keyword>
<dbReference type="Gene3D" id="1.10.1200.10">
    <property type="entry name" value="ACP-like"/>
    <property type="match status" value="1"/>
</dbReference>
<dbReference type="InterPro" id="IPR020802">
    <property type="entry name" value="TesA-like"/>
</dbReference>
<dbReference type="PROSITE" id="PS00012">
    <property type="entry name" value="PHOSPHOPANTETHEINE"/>
    <property type="match status" value="2"/>
</dbReference>
<dbReference type="InterPro" id="IPR023213">
    <property type="entry name" value="CAT-like_dom_sf"/>
</dbReference>
<dbReference type="Gene3D" id="2.30.38.10">
    <property type="entry name" value="Luciferase, Domain 3"/>
    <property type="match status" value="2"/>
</dbReference>
<protein>
    <submittedName>
        <fullName evidence="7">Amino acid adenylation domain-containing protein</fullName>
    </submittedName>
</protein>
<dbReference type="SUPFAM" id="SSF47336">
    <property type="entry name" value="ACP-like"/>
    <property type="match status" value="2"/>
</dbReference>
<dbReference type="InterPro" id="IPR029058">
    <property type="entry name" value="AB_hydrolase_fold"/>
</dbReference>
<dbReference type="InterPro" id="IPR036736">
    <property type="entry name" value="ACP-like_sf"/>
</dbReference>
<evidence type="ECO:0000256" key="1">
    <source>
        <dbReference type="ARBA" id="ARBA00001957"/>
    </source>
</evidence>
<dbReference type="PROSITE" id="PS00455">
    <property type="entry name" value="AMP_BINDING"/>
    <property type="match status" value="2"/>
</dbReference>
<dbReference type="Gene3D" id="3.30.559.10">
    <property type="entry name" value="Chloramphenicol acetyltransferase-like domain"/>
    <property type="match status" value="3"/>
</dbReference>
<reference evidence="7 8" key="1">
    <citation type="submission" date="2024-02" db="EMBL/GenBank/DDBJ databases">
        <title>First report Erwinia aphidicola in onion in Chile.</title>
        <authorList>
            <person name="Valenzuela M."/>
            <person name="Pena M."/>
            <person name="Dutta B."/>
        </authorList>
    </citation>
    <scope>NUCLEOTIDE SEQUENCE [LARGE SCALE GENOMIC DNA]</scope>
    <source>
        <strain evidence="7 8">QCJ3A</strain>
    </source>
</reference>
<dbReference type="SUPFAM" id="SSF52777">
    <property type="entry name" value="CoA-dependent acyltransferases"/>
    <property type="match status" value="6"/>
</dbReference>
<dbReference type="Gene3D" id="3.30.559.30">
    <property type="entry name" value="Nonribosomal peptide synthetase, condensation domain"/>
    <property type="match status" value="3"/>
</dbReference>
<gene>
    <name evidence="7" type="ORF">V8N49_20860</name>
</gene>
<evidence type="ECO:0000256" key="4">
    <source>
        <dbReference type="ARBA" id="ARBA00022737"/>
    </source>
</evidence>
<evidence type="ECO:0000256" key="3">
    <source>
        <dbReference type="ARBA" id="ARBA00022553"/>
    </source>
</evidence>
<dbReference type="InterPro" id="IPR001242">
    <property type="entry name" value="Condensation_dom"/>
</dbReference>
<dbReference type="Gene3D" id="3.40.50.1820">
    <property type="entry name" value="alpha/beta hydrolase"/>
    <property type="match status" value="1"/>
</dbReference>
<evidence type="ECO:0000259" key="6">
    <source>
        <dbReference type="PROSITE" id="PS50075"/>
    </source>
</evidence>
<dbReference type="PROSITE" id="PS50075">
    <property type="entry name" value="CARRIER"/>
    <property type="match status" value="2"/>
</dbReference>
<evidence type="ECO:0000256" key="5">
    <source>
        <dbReference type="SAM" id="MobiDB-lite"/>
    </source>
</evidence>
<dbReference type="SMART" id="SM00824">
    <property type="entry name" value="PKS_TE"/>
    <property type="match status" value="1"/>
</dbReference>
<dbReference type="Pfam" id="PF13193">
    <property type="entry name" value="AMP-binding_C"/>
    <property type="match status" value="1"/>
</dbReference>
<dbReference type="Pfam" id="PF00975">
    <property type="entry name" value="Thioesterase"/>
    <property type="match status" value="1"/>
</dbReference>
<dbReference type="SUPFAM" id="SSF53474">
    <property type="entry name" value="alpha/beta-Hydrolases"/>
    <property type="match status" value="1"/>
</dbReference>
<dbReference type="InterPro" id="IPR009081">
    <property type="entry name" value="PP-bd_ACP"/>
</dbReference>
<name>A0ABU8DKS2_ERWAP</name>
<dbReference type="Proteomes" id="UP001306592">
    <property type="component" value="Unassembled WGS sequence"/>
</dbReference>